<evidence type="ECO:0000313" key="3">
    <source>
        <dbReference type="EMBL" id="WIM70166.1"/>
    </source>
</evidence>
<reference evidence="3 4" key="1">
    <citation type="submission" date="2023-05" db="EMBL/GenBank/DDBJ databases">
        <title>Corynebacterium suedekumii sp. nov. and Corynebacterium breve sp. nov. isolated from raw cow's milk.</title>
        <authorList>
            <person name="Baer M.K."/>
            <person name="Mehl L."/>
            <person name="Hellmuth R."/>
            <person name="Marke G."/>
            <person name="Lipski A."/>
        </authorList>
    </citation>
    <scope>NUCLEOTIDE SEQUENCE [LARGE SCALE GENOMIC DNA]</scope>
    <source>
        <strain evidence="3 4">LM112</strain>
    </source>
</reference>
<proteinExistence type="predicted"/>
<organism evidence="3 4">
    <name type="scientific">Corynebacterium suedekumii</name>
    <dbReference type="NCBI Taxonomy" id="3049801"/>
    <lineage>
        <taxon>Bacteria</taxon>
        <taxon>Bacillati</taxon>
        <taxon>Actinomycetota</taxon>
        <taxon>Actinomycetes</taxon>
        <taxon>Mycobacteriales</taxon>
        <taxon>Corynebacteriaceae</taxon>
        <taxon>Corynebacterium</taxon>
    </lineage>
</organism>
<evidence type="ECO:0000256" key="2">
    <source>
        <dbReference type="SAM" id="SignalP"/>
    </source>
</evidence>
<protein>
    <recommendedName>
        <fullName evidence="5">Secreted protein</fullName>
    </recommendedName>
</protein>
<evidence type="ECO:0008006" key="5">
    <source>
        <dbReference type="Google" id="ProtNLM"/>
    </source>
</evidence>
<feature type="region of interest" description="Disordered" evidence="1">
    <location>
        <begin position="44"/>
        <end position="71"/>
    </location>
</feature>
<feature type="chain" id="PRO_5045898229" description="Secreted protein" evidence="2">
    <location>
        <begin position="29"/>
        <end position="71"/>
    </location>
</feature>
<dbReference type="EMBL" id="CP126970">
    <property type="protein sequence ID" value="WIM70166.1"/>
    <property type="molecule type" value="Genomic_DNA"/>
</dbReference>
<keyword evidence="4" id="KW-1185">Reference proteome</keyword>
<evidence type="ECO:0000313" key="4">
    <source>
        <dbReference type="Proteomes" id="UP001238805"/>
    </source>
</evidence>
<feature type="signal peptide" evidence="2">
    <location>
        <begin position="1"/>
        <end position="28"/>
    </location>
</feature>
<sequence length="71" mass="7477">MTRWMRLRQLAVATTLVSLPLAGGVAVAHTIDDLGASVQTVRGLEPAEPTGPPGVDLGTQLGAEWNDQRGR</sequence>
<dbReference type="Proteomes" id="UP001238805">
    <property type="component" value="Chromosome"/>
</dbReference>
<dbReference type="RefSeq" id="WP_284874759.1">
    <property type="nucleotide sequence ID" value="NZ_CP126970.1"/>
</dbReference>
<evidence type="ECO:0000256" key="1">
    <source>
        <dbReference type="SAM" id="MobiDB-lite"/>
    </source>
</evidence>
<accession>A0ABY8VKJ5</accession>
<keyword evidence="2" id="KW-0732">Signal</keyword>
<gene>
    <name evidence="3" type="ORF">QP029_13455</name>
</gene>
<name>A0ABY8VKJ5_9CORY</name>